<evidence type="ECO:0000256" key="13">
    <source>
        <dbReference type="ARBA" id="ARBA00023170"/>
    </source>
</evidence>
<evidence type="ECO:0000256" key="9">
    <source>
        <dbReference type="ARBA" id="ARBA00022803"/>
    </source>
</evidence>
<dbReference type="Gene3D" id="3.80.10.10">
    <property type="entry name" value="Ribonuclease Inhibitor"/>
    <property type="match status" value="1"/>
</dbReference>
<name>A0A834SU20_9FABA</name>
<dbReference type="InterPro" id="IPR032675">
    <property type="entry name" value="LRR_dom_sf"/>
</dbReference>
<evidence type="ECO:0000256" key="10">
    <source>
        <dbReference type="ARBA" id="ARBA00022840"/>
    </source>
</evidence>
<keyword evidence="8" id="KW-0547">Nucleotide-binding</keyword>
<evidence type="ECO:0000256" key="1">
    <source>
        <dbReference type="ARBA" id="ARBA00004479"/>
    </source>
</evidence>
<evidence type="ECO:0000256" key="8">
    <source>
        <dbReference type="ARBA" id="ARBA00022741"/>
    </source>
</evidence>
<organism evidence="17 18">
    <name type="scientific">Senna tora</name>
    <dbReference type="NCBI Taxonomy" id="362788"/>
    <lineage>
        <taxon>Eukaryota</taxon>
        <taxon>Viridiplantae</taxon>
        <taxon>Streptophyta</taxon>
        <taxon>Embryophyta</taxon>
        <taxon>Tracheophyta</taxon>
        <taxon>Spermatophyta</taxon>
        <taxon>Magnoliopsida</taxon>
        <taxon>eudicotyledons</taxon>
        <taxon>Gunneridae</taxon>
        <taxon>Pentapetalae</taxon>
        <taxon>rosids</taxon>
        <taxon>fabids</taxon>
        <taxon>Fabales</taxon>
        <taxon>Fabaceae</taxon>
        <taxon>Caesalpinioideae</taxon>
        <taxon>Cassia clade</taxon>
        <taxon>Senna</taxon>
    </lineage>
</organism>
<feature type="domain" description="O-GlcNAc transferase C-terminal" evidence="16">
    <location>
        <begin position="42"/>
        <end position="95"/>
    </location>
</feature>
<dbReference type="GO" id="GO:0016020">
    <property type="term" value="C:membrane"/>
    <property type="evidence" value="ECO:0007669"/>
    <property type="project" value="UniProtKB-SubCell"/>
</dbReference>
<evidence type="ECO:0000256" key="11">
    <source>
        <dbReference type="ARBA" id="ARBA00022989"/>
    </source>
</evidence>
<keyword evidence="11" id="KW-1133">Transmembrane helix</keyword>
<dbReference type="GO" id="GO:0016301">
    <property type="term" value="F:kinase activity"/>
    <property type="evidence" value="ECO:0007669"/>
    <property type="project" value="UniProtKB-KW"/>
</dbReference>
<dbReference type="Proteomes" id="UP000634136">
    <property type="component" value="Unassembled WGS sequence"/>
</dbReference>
<gene>
    <name evidence="17" type="ORF">G2W53_039883</name>
</gene>
<keyword evidence="13 17" id="KW-0675">Receptor</keyword>
<keyword evidence="18" id="KW-1185">Reference proteome</keyword>
<dbReference type="AlphaFoldDB" id="A0A834SU20"/>
<dbReference type="Gene3D" id="3.40.50.2000">
    <property type="entry name" value="Glycogen Phosphorylase B"/>
    <property type="match status" value="1"/>
</dbReference>
<accession>A0A834SU20</accession>
<evidence type="ECO:0000256" key="5">
    <source>
        <dbReference type="ARBA" id="ARBA00022692"/>
    </source>
</evidence>
<evidence type="ECO:0000256" key="14">
    <source>
        <dbReference type="ARBA" id="ARBA00023180"/>
    </source>
</evidence>
<comment type="caution">
    <text evidence="17">The sequence shown here is derived from an EMBL/GenBank/DDBJ whole genome shotgun (WGS) entry which is preliminary data.</text>
</comment>
<keyword evidence="5" id="KW-0812">Transmembrane</keyword>
<keyword evidence="6" id="KW-0732">Signal</keyword>
<dbReference type="Pfam" id="PF13844">
    <property type="entry name" value="Glyco_transf_41"/>
    <property type="match status" value="1"/>
</dbReference>
<comment type="pathway">
    <text evidence="2">Protein modification; protein glycosylation.</text>
</comment>
<evidence type="ECO:0000259" key="15">
    <source>
        <dbReference type="Pfam" id="PF08263"/>
    </source>
</evidence>
<evidence type="ECO:0000313" key="18">
    <source>
        <dbReference type="Proteomes" id="UP000634136"/>
    </source>
</evidence>
<keyword evidence="10" id="KW-0067">ATP-binding</keyword>
<dbReference type="InterPro" id="IPR001611">
    <property type="entry name" value="Leu-rich_rpt"/>
</dbReference>
<evidence type="ECO:0000256" key="6">
    <source>
        <dbReference type="ARBA" id="ARBA00022729"/>
    </source>
</evidence>
<evidence type="ECO:0000256" key="12">
    <source>
        <dbReference type="ARBA" id="ARBA00023136"/>
    </source>
</evidence>
<proteinExistence type="predicted"/>
<evidence type="ECO:0000256" key="2">
    <source>
        <dbReference type="ARBA" id="ARBA00004922"/>
    </source>
</evidence>
<dbReference type="FunFam" id="3.80.10.10:FF:000101">
    <property type="entry name" value="LRR receptor-like serine/threonine-protein kinase ERECTA"/>
    <property type="match status" value="1"/>
</dbReference>
<reference evidence="17" key="1">
    <citation type="submission" date="2020-09" db="EMBL/GenBank/DDBJ databases">
        <title>Genome-Enabled Discovery of Anthraquinone Biosynthesis in Senna tora.</title>
        <authorList>
            <person name="Kang S.-H."/>
            <person name="Pandey R.P."/>
            <person name="Lee C.-M."/>
            <person name="Sim J.-S."/>
            <person name="Jeong J.-T."/>
            <person name="Choi B.-S."/>
            <person name="Jung M."/>
            <person name="Ginzburg D."/>
            <person name="Zhao K."/>
            <person name="Won S.Y."/>
            <person name="Oh T.-J."/>
            <person name="Yu Y."/>
            <person name="Kim N.-H."/>
            <person name="Lee O.R."/>
            <person name="Lee T.-H."/>
            <person name="Bashyal P."/>
            <person name="Kim T.-S."/>
            <person name="Lee W.-H."/>
            <person name="Kawkins C."/>
            <person name="Kim C.-K."/>
            <person name="Kim J.S."/>
            <person name="Ahn B.O."/>
            <person name="Rhee S.Y."/>
            <person name="Sohng J.K."/>
        </authorList>
    </citation>
    <scope>NUCLEOTIDE SEQUENCE</scope>
    <source>
        <tissue evidence="17">Leaf</tissue>
    </source>
</reference>
<evidence type="ECO:0000256" key="4">
    <source>
        <dbReference type="ARBA" id="ARBA00022679"/>
    </source>
</evidence>
<dbReference type="Pfam" id="PF08263">
    <property type="entry name" value="LRRNT_2"/>
    <property type="match status" value="1"/>
</dbReference>
<dbReference type="InterPro" id="IPR013210">
    <property type="entry name" value="LRR_N_plant-typ"/>
</dbReference>
<keyword evidence="7" id="KW-0677">Repeat</keyword>
<comment type="subcellular location">
    <subcellularLocation>
        <location evidence="1">Membrane</location>
        <topology evidence="1">Single-pass type I membrane protein</topology>
    </subcellularLocation>
</comment>
<keyword evidence="3" id="KW-0433">Leucine-rich repeat</keyword>
<dbReference type="OrthoDB" id="4062651at2759"/>
<sequence>MVSGDQRDRGFDSLLLIDGYETTIMTLVFTFITENPLALAQLKNEHIRRSVLADLFLDSPLCNAYTTGADILWAGLPMVTLPLEKMATRVAGSLCLPTRLGKEMIVSRNVLSNWEEFDASPCTWTGITCHAGEQGVSSINLHYKQLGGIISLSIGKLSRLQRLALHRNSLRGIIPTEITNCTELRAMYLRENYLQGGIPSNIGNLSYLTIVDLSSNSLRGAIPSSIGRLSHLRLLAICKLYSLLEALRVCLKFKHSLGVYLLVGESVEKLRSMELGIDKFDIQAVKLVENIPAFRPSSSSSQAP</sequence>
<evidence type="ECO:0000259" key="16">
    <source>
        <dbReference type="Pfam" id="PF13844"/>
    </source>
</evidence>
<evidence type="ECO:0000256" key="7">
    <source>
        <dbReference type="ARBA" id="ARBA00022737"/>
    </source>
</evidence>
<evidence type="ECO:0000313" key="17">
    <source>
        <dbReference type="EMBL" id="KAF7807722.1"/>
    </source>
</evidence>
<keyword evidence="9" id="KW-0802">TPR repeat</keyword>
<keyword evidence="14" id="KW-0325">Glycoprotein</keyword>
<dbReference type="GO" id="GO:0005524">
    <property type="term" value="F:ATP binding"/>
    <property type="evidence" value="ECO:0007669"/>
    <property type="project" value="UniProtKB-KW"/>
</dbReference>
<keyword evidence="17" id="KW-0418">Kinase</keyword>
<dbReference type="EMBL" id="JAAIUW010000012">
    <property type="protein sequence ID" value="KAF7807722.1"/>
    <property type="molecule type" value="Genomic_DNA"/>
</dbReference>
<evidence type="ECO:0000256" key="3">
    <source>
        <dbReference type="ARBA" id="ARBA00022614"/>
    </source>
</evidence>
<feature type="domain" description="Leucine-rich repeat-containing N-terminal plant-type" evidence="15">
    <location>
        <begin position="107"/>
        <end position="129"/>
    </location>
</feature>
<dbReference type="PANTHER" id="PTHR47988">
    <property type="entry name" value="SOMATIC EMBRYOGENESIS RECEPTOR KINASE 1"/>
    <property type="match status" value="1"/>
</dbReference>
<dbReference type="Pfam" id="PF00560">
    <property type="entry name" value="LRR_1"/>
    <property type="match status" value="3"/>
</dbReference>
<keyword evidence="4" id="KW-0808">Transferase</keyword>
<dbReference type="SUPFAM" id="SSF52058">
    <property type="entry name" value="L domain-like"/>
    <property type="match status" value="1"/>
</dbReference>
<keyword evidence="12" id="KW-0472">Membrane</keyword>
<protein>
    <submittedName>
        <fullName evidence="17">LRR receptor-like serine/threonine-protein kinase FEI 1</fullName>
    </submittedName>
</protein>
<dbReference type="InterPro" id="IPR029489">
    <property type="entry name" value="OGT/SEC/SPY_C"/>
</dbReference>